<evidence type="ECO:0000259" key="8">
    <source>
        <dbReference type="Pfam" id="PF13359"/>
    </source>
</evidence>
<evidence type="ECO:0000256" key="4">
    <source>
        <dbReference type="ARBA" id="ARBA00022722"/>
    </source>
</evidence>
<dbReference type="AlphaFoldDB" id="A0A1J8QP47"/>
<protein>
    <recommendedName>
        <fullName evidence="8">DDE Tnp4 domain-containing protein</fullName>
    </recommendedName>
</protein>
<dbReference type="PANTHER" id="PTHR22930">
    <property type="match status" value="1"/>
</dbReference>
<dbReference type="InterPro" id="IPR027806">
    <property type="entry name" value="HARBI1_dom"/>
</dbReference>
<comment type="similarity">
    <text evidence="3">Belongs to the HARBI1 family.</text>
</comment>
<feature type="domain" description="DDE Tnp4" evidence="8">
    <location>
        <begin position="2"/>
        <end position="112"/>
    </location>
</feature>
<evidence type="ECO:0000256" key="6">
    <source>
        <dbReference type="ARBA" id="ARBA00022801"/>
    </source>
</evidence>
<dbReference type="GO" id="GO:0004518">
    <property type="term" value="F:nuclease activity"/>
    <property type="evidence" value="ECO:0007669"/>
    <property type="project" value="UniProtKB-KW"/>
</dbReference>
<organism evidence="9 10">
    <name type="scientific">Rhizopogon vesiculosus</name>
    <dbReference type="NCBI Taxonomy" id="180088"/>
    <lineage>
        <taxon>Eukaryota</taxon>
        <taxon>Fungi</taxon>
        <taxon>Dikarya</taxon>
        <taxon>Basidiomycota</taxon>
        <taxon>Agaricomycotina</taxon>
        <taxon>Agaricomycetes</taxon>
        <taxon>Agaricomycetidae</taxon>
        <taxon>Boletales</taxon>
        <taxon>Suillineae</taxon>
        <taxon>Rhizopogonaceae</taxon>
        <taxon>Rhizopogon</taxon>
    </lineage>
</organism>
<dbReference type="Pfam" id="PF04827">
    <property type="entry name" value="Plant_tran"/>
    <property type="match status" value="1"/>
</dbReference>
<reference evidence="9 10" key="1">
    <citation type="submission" date="2016-03" db="EMBL/GenBank/DDBJ databases">
        <title>Comparative genomics of the ectomycorrhizal sister species Rhizopogon vinicolor and Rhizopogon vesiculosus (Basidiomycota: Boletales) reveals a divergence of the mating type B locus.</title>
        <authorList>
            <person name="Mujic A.B."/>
            <person name="Kuo A."/>
            <person name="Tritt A."/>
            <person name="Lipzen A."/>
            <person name="Chen C."/>
            <person name="Johnson J."/>
            <person name="Sharma A."/>
            <person name="Barry K."/>
            <person name="Grigoriev I.V."/>
            <person name="Spatafora J.W."/>
        </authorList>
    </citation>
    <scope>NUCLEOTIDE SEQUENCE [LARGE SCALE GENOMIC DNA]</scope>
    <source>
        <strain evidence="9 10">AM-OR11-056</strain>
    </source>
</reference>
<name>A0A1J8QP47_9AGAM</name>
<keyword evidence="5" id="KW-0479">Metal-binding</keyword>
<evidence type="ECO:0000313" key="10">
    <source>
        <dbReference type="Proteomes" id="UP000183567"/>
    </source>
</evidence>
<dbReference type="Proteomes" id="UP000183567">
    <property type="component" value="Unassembled WGS sequence"/>
</dbReference>
<dbReference type="GO" id="GO:0046872">
    <property type="term" value="F:metal ion binding"/>
    <property type="evidence" value="ECO:0007669"/>
    <property type="project" value="UniProtKB-KW"/>
</dbReference>
<keyword evidence="6" id="KW-0378">Hydrolase</keyword>
<evidence type="ECO:0000256" key="7">
    <source>
        <dbReference type="ARBA" id="ARBA00023242"/>
    </source>
</evidence>
<evidence type="ECO:0000256" key="2">
    <source>
        <dbReference type="ARBA" id="ARBA00004123"/>
    </source>
</evidence>
<sequence length="191" mass="22819">MSVHDVWAFQSTHIYEEHATLLQDDHWIWADSAYPLEPWCIPPFKKPCNGRLSQNQKTFNYHLSKVHVCVEHVFAALKGQFQSLRELRHNIRTEEDLQYTGRWIQCCIILHNMIIRFEANHNQDSQLWAHQEGSVHVRVEHVFAALKGRFQSLQELQHNIWTEEDLQYTGHWIQCCIILHNMIIWFEANHN</sequence>
<keyword evidence="4" id="KW-0540">Nuclease</keyword>
<keyword evidence="10" id="KW-1185">Reference proteome</keyword>
<proteinExistence type="inferred from homology"/>
<gene>
    <name evidence="9" type="ORF">AZE42_12969</name>
</gene>
<evidence type="ECO:0000256" key="3">
    <source>
        <dbReference type="ARBA" id="ARBA00006958"/>
    </source>
</evidence>
<comment type="caution">
    <text evidence="9">The sequence shown here is derived from an EMBL/GenBank/DDBJ whole genome shotgun (WGS) entry which is preliminary data.</text>
</comment>
<dbReference type="InterPro" id="IPR045249">
    <property type="entry name" value="HARBI1-like"/>
</dbReference>
<dbReference type="OrthoDB" id="2659088at2759"/>
<dbReference type="EMBL" id="LVVM01000054">
    <property type="protein sequence ID" value="OJA21651.1"/>
    <property type="molecule type" value="Genomic_DNA"/>
</dbReference>
<dbReference type="GO" id="GO:0005634">
    <property type="term" value="C:nucleus"/>
    <property type="evidence" value="ECO:0007669"/>
    <property type="project" value="UniProtKB-SubCell"/>
</dbReference>
<dbReference type="InterPro" id="IPR006912">
    <property type="entry name" value="Harbinger_derived_prot"/>
</dbReference>
<accession>A0A1J8QP47</accession>
<evidence type="ECO:0000313" key="9">
    <source>
        <dbReference type="EMBL" id="OJA21651.1"/>
    </source>
</evidence>
<dbReference type="Pfam" id="PF13359">
    <property type="entry name" value="DDE_Tnp_4"/>
    <property type="match status" value="1"/>
</dbReference>
<evidence type="ECO:0000256" key="5">
    <source>
        <dbReference type="ARBA" id="ARBA00022723"/>
    </source>
</evidence>
<dbReference type="PANTHER" id="PTHR22930:SF85">
    <property type="entry name" value="GH03217P-RELATED"/>
    <property type="match status" value="1"/>
</dbReference>
<evidence type="ECO:0000256" key="1">
    <source>
        <dbReference type="ARBA" id="ARBA00001968"/>
    </source>
</evidence>
<comment type="cofactor">
    <cofactor evidence="1">
        <name>a divalent metal cation</name>
        <dbReference type="ChEBI" id="CHEBI:60240"/>
    </cofactor>
</comment>
<keyword evidence="7" id="KW-0539">Nucleus</keyword>
<dbReference type="GO" id="GO:0016787">
    <property type="term" value="F:hydrolase activity"/>
    <property type="evidence" value="ECO:0007669"/>
    <property type="project" value="UniProtKB-KW"/>
</dbReference>
<dbReference type="STRING" id="180088.A0A1J8QP47"/>
<comment type="subcellular location">
    <subcellularLocation>
        <location evidence="2">Nucleus</location>
    </subcellularLocation>
</comment>